<evidence type="ECO:0000313" key="2">
    <source>
        <dbReference type="Proteomes" id="UP001205311"/>
    </source>
</evidence>
<protein>
    <submittedName>
        <fullName evidence="1">Tat (Twin-arginine translocation) pathway signal sequence</fullName>
    </submittedName>
</protein>
<dbReference type="NCBIfam" id="TIGR01409">
    <property type="entry name" value="TAT_signal_seq"/>
    <property type="match status" value="1"/>
</dbReference>
<name>A0ABT1I2B8_STRSD</name>
<dbReference type="InterPro" id="IPR001387">
    <property type="entry name" value="Cro/C1-type_HTH"/>
</dbReference>
<evidence type="ECO:0000313" key="1">
    <source>
        <dbReference type="EMBL" id="MCP2261909.1"/>
    </source>
</evidence>
<dbReference type="CDD" id="cd00093">
    <property type="entry name" value="HTH_XRE"/>
    <property type="match status" value="1"/>
</dbReference>
<dbReference type="InterPro" id="IPR019546">
    <property type="entry name" value="TAT_signal_bac_arc"/>
</dbReference>
<sequence>MSGRSAIRRCVNCENALAQDNSGTRCAPCSRLIEPELNEAPHHPDEWWDRDMLRDALASRHIGKVIRAYRYAHDPVISQTTVGRWIGLTQGQVSRHERGGPVTDLHRLERWARALRVPERLLWFTLPPVEPVDDFHPVKRLILPRNLPLRRQVPDEGGDDVNRRGLLKAAGVTAAAAGSALLAASPWQRLTEATARGRAADDTTVELVEDKTSEFYQTEEVVPARQLLTALRQHRATIHALVNNTRRADLRSRLLVALGETDALTGWLWFDLNQPDHAALAWRGTLQLAEQVGDGPLAACALGYWSYLASARGATRAAIRMLVAAGERVRGSSAPATRSWIAVREAEERASLSEESEALRAVERAITAFDYAHPRTERPWTAFFTASRLGSSTVTTYNRLGHRDADATADSLLASLGPSENKVRALVLSDLALSAVRTQNFDRADGLASAALDLASRTEASLAIGRLRELRSALPRKRHSGTADQLRQRLAVLGDA</sequence>
<proteinExistence type="predicted"/>
<comment type="caution">
    <text evidence="1">The sequence shown here is derived from an EMBL/GenBank/DDBJ whole genome shotgun (WGS) entry which is preliminary data.</text>
</comment>
<gene>
    <name evidence="1" type="ORF">LX15_005636</name>
</gene>
<dbReference type="InterPro" id="IPR010982">
    <property type="entry name" value="Lambda_DNA-bd_dom_sf"/>
</dbReference>
<dbReference type="SUPFAM" id="SSF47413">
    <property type="entry name" value="lambda repressor-like DNA-binding domains"/>
    <property type="match status" value="1"/>
</dbReference>
<dbReference type="Gene3D" id="1.10.260.40">
    <property type="entry name" value="lambda repressor-like DNA-binding domains"/>
    <property type="match status" value="1"/>
</dbReference>
<dbReference type="Proteomes" id="UP001205311">
    <property type="component" value="Unassembled WGS sequence"/>
</dbReference>
<reference evidence="1 2" key="1">
    <citation type="submission" date="2022-06" db="EMBL/GenBank/DDBJ databases">
        <title>Genomic Encyclopedia of Archaeal and Bacterial Type Strains, Phase II (KMG-II): from individual species to whole genera.</title>
        <authorList>
            <person name="Goeker M."/>
        </authorList>
    </citation>
    <scope>NUCLEOTIDE SEQUENCE [LARGE SCALE GENOMIC DNA]</scope>
    <source>
        <strain evidence="1 2">DSM 40477</strain>
    </source>
</reference>
<accession>A0ABT1I2B8</accession>
<organism evidence="1 2">
    <name type="scientific">Streptoalloteichus tenebrarius (strain ATCC 17920 / DSM 40477 / JCM 4838 / CBS 697.72 / NBRC 16177 / NCIMB 11028 / NRRL B-12390 / A12253. 1 / ISP 5477)</name>
    <name type="common">Streptomyces tenebrarius</name>
    <dbReference type="NCBI Taxonomy" id="1933"/>
    <lineage>
        <taxon>Bacteria</taxon>
        <taxon>Bacillati</taxon>
        <taxon>Actinomycetota</taxon>
        <taxon>Actinomycetes</taxon>
        <taxon>Pseudonocardiales</taxon>
        <taxon>Pseudonocardiaceae</taxon>
        <taxon>Streptoalloteichus</taxon>
    </lineage>
</organism>
<dbReference type="EMBL" id="JAMTCP010000051">
    <property type="protein sequence ID" value="MCP2261909.1"/>
    <property type="molecule type" value="Genomic_DNA"/>
</dbReference>
<keyword evidence="2" id="KW-1185">Reference proteome</keyword>